<proteinExistence type="predicted"/>
<evidence type="ECO:0000313" key="3">
    <source>
        <dbReference type="Proteomes" id="UP001314181"/>
    </source>
</evidence>
<dbReference type="Gene3D" id="3.40.50.2300">
    <property type="match status" value="2"/>
</dbReference>
<dbReference type="PANTHER" id="PTHR35271">
    <property type="entry name" value="ABC TRANSPORTER, SUBSTRATE-BINDING LIPOPROTEIN-RELATED"/>
    <property type="match status" value="1"/>
</dbReference>
<dbReference type="RefSeq" id="WP_338363455.1">
    <property type="nucleotide sequence ID" value="NZ_CAWVOK010000006.1"/>
</dbReference>
<evidence type="ECO:0000313" key="2">
    <source>
        <dbReference type="EMBL" id="CAK8162419.1"/>
    </source>
</evidence>
<dbReference type="Pfam" id="PF04392">
    <property type="entry name" value="ABC_sub_bind"/>
    <property type="match status" value="1"/>
</dbReference>
<dbReference type="CDD" id="cd06325">
    <property type="entry name" value="PBP1_ABC_unchar_transporter"/>
    <property type="match status" value="1"/>
</dbReference>
<dbReference type="EMBL" id="CAWVOK010000006">
    <property type="protein sequence ID" value="CAK8162419.1"/>
    <property type="molecule type" value="Genomic_DNA"/>
</dbReference>
<evidence type="ECO:0000256" key="1">
    <source>
        <dbReference type="SAM" id="SignalP"/>
    </source>
</evidence>
<dbReference type="InterPro" id="IPR007487">
    <property type="entry name" value="ABC_transpt-TYRBP-like"/>
</dbReference>
<dbReference type="InterPro" id="IPR028082">
    <property type="entry name" value="Peripla_BP_I"/>
</dbReference>
<keyword evidence="3" id="KW-1185">Reference proteome</keyword>
<feature type="chain" id="PRO_5045508469" evidence="1">
    <location>
        <begin position="21"/>
        <end position="321"/>
    </location>
</feature>
<feature type="signal peptide" evidence="1">
    <location>
        <begin position="1"/>
        <end position="20"/>
    </location>
</feature>
<comment type="caution">
    <text evidence="2">The sequence shown here is derived from an EMBL/GenBank/DDBJ whole genome shotgun (WGS) entry which is preliminary data.</text>
</comment>
<accession>A0ABM9N765</accession>
<organism evidence="2 3">
    <name type="scientific">Candidatus Xenohaliotis californiensis</name>
    <dbReference type="NCBI Taxonomy" id="84677"/>
    <lineage>
        <taxon>Bacteria</taxon>
        <taxon>Pseudomonadati</taxon>
        <taxon>Pseudomonadota</taxon>
        <taxon>Alphaproteobacteria</taxon>
        <taxon>Rickettsiales</taxon>
        <taxon>Anaplasmataceae</taxon>
        <taxon>Candidatus Xenohaliotis</taxon>
    </lineage>
</organism>
<protein>
    <submittedName>
        <fullName evidence="2">ABC transport system substrate-binding protein</fullName>
    </submittedName>
</protein>
<dbReference type="PANTHER" id="PTHR35271:SF1">
    <property type="entry name" value="ABC TRANSPORTER, SUBSTRATE-BINDING LIPOPROTEIN"/>
    <property type="match status" value="1"/>
</dbReference>
<dbReference type="Proteomes" id="UP001314181">
    <property type="component" value="Unassembled WGS sequence"/>
</dbReference>
<dbReference type="SUPFAM" id="SSF53822">
    <property type="entry name" value="Periplasmic binding protein-like I"/>
    <property type="match status" value="1"/>
</dbReference>
<name>A0ABM9N765_9RICK</name>
<sequence length="321" mass="34564">MKKIIVILLLCIPALNGIMAAENMKKVYISQIIQHPALDVTVRGIIDGLRENGYIKNKNVDIRIESAQANAALASQIAAKFVNSKPDVVVGVGTVTAQSFLRYVYKNKAKLVFSSITDPVQAGFVDSLLETNYSVSGVSNFIELKPQLELFQKIQPNLKTLGVLYNPGESNSLSINKHLESICPKFGIKLILQSANKTADIPQAATKLANAVDAIFVGNDNTALAALQSIIAIANRVKIPVYVSDTDSVEAGALAALGPNQYQVGLQTGSIVAHILNGKETNAIPIKFVNKTELYLNNNAAAILDIKFPDKILNQASKIIK</sequence>
<keyword evidence="1" id="KW-0732">Signal</keyword>
<reference evidence="2 3" key="1">
    <citation type="submission" date="2024-01" db="EMBL/GenBank/DDBJ databases">
        <authorList>
            <person name="Kunselman E."/>
        </authorList>
    </citation>
    <scope>NUCLEOTIDE SEQUENCE [LARGE SCALE GENOMIC DNA]</scope>
    <source>
        <strain evidence="2">2 abalone samples</strain>
    </source>
</reference>
<gene>
    <name evidence="2" type="ORF">CAXC1_150013</name>
</gene>